<gene>
    <name evidence="2" type="ORF">EV671_101243</name>
</gene>
<dbReference type="RefSeq" id="WP_132571635.1">
    <property type="nucleotide sequence ID" value="NZ_CBCSGL010000025.1"/>
</dbReference>
<sequence length="83" mass="8765">MAKKFPIKPANPGRICWGCDRYCPADAMQCGNGSLATPHPSELFGEDWMDWGLDANAPAPAQAAPHAEDSAAATPTQANRPEA</sequence>
<dbReference type="OrthoDB" id="6992469at2"/>
<dbReference type="InterPro" id="IPR021430">
    <property type="entry name" value="DUF3079"/>
</dbReference>
<protein>
    <submittedName>
        <fullName evidence="2">DUF3079 family protein</fullName>
    </submittedName>
</protein>
<organism evidence="2 3">
    <name type="scientific">Roseateles saccharophilus</name>
    <name type="common">Pseudomonas saccharophila</name>
    <dbReference type="NCBI Taxonomy" id="304"/>
    <lineage>
        <taxon>Bacteria</taxon>
        <taxon>Pseudomonadati</taxon>
        <taxon>Pseudomonadota</taxon>
        <taxon>Betaproteobacteria</taxon>
        <taxon>Burkholderiales</taxon>
        <taxon>Sphaerotilaceae</taxon>
        <taxon>Roseateles</taxon>
    </lineage>
</organism>
<evidence type="ECO:0000313" key="2">
    <source>
        <dbReference type="EMBL" id="TCU97032.1"/>
    </source>
</evidence>
<accession>A0A4R3V0M5</accession>
<dbReference type="EMBL" id="SMBU01000012">
    <property type="protein sequence ID" value="TCU97032.1"/>
    <property type="molecule type" value="Genomic_DNA"/>
</dbReference>
<evidence type="ECO:0000313" key="3">
    <source>
        <dbReference type="Proteomes" id="UP000295110"/>
    </source>
</evidence>
<proteinExistence type="predicted"/>
<dbReference type="Proteomes" id="UP000295110">
    <property type="component" value="Unassembled WGS sequence"/>
</dbReference>
<keyword evidence="3" id="KW-1185">Reference proteome</keyword>
<evidence type="ECO:0000256" key="1">
    <source>
        <dbReference type="SAM" id="MobiDB-lite"/>
    </source>
</evidence>
<dbReference type="Pfam" id="PF11278">
    <property type="entry name" value="DUF3079"/>
    <property type="match status" value="1"/>
</dbReference>
<reference evidence="2 3" key="1">
    <citation type="submission" date="2019-03" db="EMBL/GenBank/DDBJ databases">
        <title>Genomic Encyclopedia of Type Strains, Phase IV (KMG-IV): sequencing the most valuable type-strain genomes for metagenomic binning, comparative biology and taxonomic classification.</title>
        <authorList>
            <person name="Goeker M."/>
        </authorList>
    </citation>
    <scope>NUCLEOTIDE SEQUENCE [LARGE SCALE GENOMIC DNA]</scope>
    <source>
        <strain evidence="2 3">DSM 654</strain>
    </source>
</reference>
<feature type="region of interest" description="Disordered" evidence="1">
    <location>
        <begin position="51"/>
        <end position="83"/>
    </location>
</feature>
<feature type="compositionally biased region" description="Low complexity" evidence="1">
    <location>
        <begin position="55"/>
        <end position="75"/>
    </location>
</feature>
<dbReference type="AlphaFoldDB" id="A0A4R3V0M5"/>
<name>A0A4R3V0M5_ROSSA</name>
<comment type="caution">
    <text evidence="2">The sequence shown here is derived from an EMBL/GenBank/DDBJ whole genome shotgun (WGS) entry which is preliminary data.</text>
</comment>